<name>A0A914PRF5_9BILA</name>
<organism evidence="2 3">
    <name type="scientific">Panagrolaimus davidi</name>
    <dbReference type="NCBI Taxonomy" id="227884"/>
    <lineage>
        <taxon>Eukaryota</taxon>
        <taxon>Metazoa</taxon>
        <taxon>Ecdysozoa</taxon>
        <taxon>Nematoda</taxon>
        <taxon>Chromadorea</taxon>
        <taxon>Rhabditida</taxon>
        <taxon>Tylenchina</taxon>
        <taxon>Panagrolaimomorpha</taxon>
        <taxon>Panagrolaimoidea</taxon>
        <taxon>Panagrolaimidae</taxon>
        <taxon>Panagrolaimus</taxon>
    </lineage>
</organism>
<proteinExistence type="predicted"/>
<feature type="coiled-coil region" evidence="1">
    <location>
        <begin position="4"/>
        <end position="63"/>
    </location>
</feature>
<feature type="coiled-coil region" evidence="1">
    <location>
        <begin position="122"/>
        <end position="149"/>
    </location>
</feature>
<dbReference type="WBParaSite" id="PDA_v2.g21185.t1">
    <property type="protein sequence ID" value="PDA_v2.g21185.t1"/>
    <property type="gene ID" value="PDA_v2.g21185"/>
</dbReference>
<dbReference type="Proteomes" id="UP000887578">
    <property type="component" value="Unplaced"/>
</dbReference>
<accession>A0A914PRF5</accession>
<sequence length="413" mass="48240">MNGNYSLQKILEDHEIEVEEYNQKIKNLEQFLETKTKTFTAKIDKLASENSDLKETIERLKSLPSQMQSENDAVEEIRALKDIIAHLEVRSDNCIMYEKLYEAEKTKYENEVQNRVNDALKIEVCAKEIEKLKSDIDHLTQTNAELKSKVSNRFQNTDQSNPFIHSQVEIYPKIDHNANDLRKYLTMADVVVESDINYNRLKEKVLIVQNLESDPNGDYTSEEWYAENIKICLKNAMFKLFLDGELHVTKELEATTLFQHIFYCNLTTLELSEQSLSYSEFMKLVSSGTIEILKFSKVYVENKNGGKALEIDEILMGLKKLKEVVFRLTEYADTTKPSMTRETAKKLGKLERFQFLRKFEIHNLPSAFDRHAFGKFMNKHPNVTFSYSNINADEEVYLSQFEKCKRRIINRLP</sequence>
<keyword evidence="2" id="KW-1185">Reference proteome</keyword>
<dbReference type="AlphaFoldDB" id="A0A914PRF5"/>
<protein>
    <submittedName>
        <fullName evidence="3">Uncharacterized protein</fullName>
    </submittedName>
</protein>
<reference evidence="3" key="1">
    <citation type="submission" date="2022-11" db="UniProtKB">
        <authorList>
            <consortium name="WormBaseParasite"/>
        </authorList>
    </citation>
    <scope>IDENTIFICATION</scope>
</reference>
<evidence type="ECO:0000256" key="1">
    <source>
        <dbReference type="SAM" id="Coils"/>
    </source>
</evidence>
<evidence type="ECO:0000313" key="3">
    <source>
        <dbReference type="WBParaSite" id="PDA_v2.g21185.t1"/>
    </source>
</evidence>
<evidence type="ECO:0000313" key="2">
    <source>
        <dbReference type="Proteomes" id="UP000887578"/>
    </source>
</evidence>
<keyword evidence="1" id="KW-0175">Coiled coil</keyword>